<gene>
    <name evidence="1" type="ORF">NAPIS_ORF01584</name>
</gene>
<protein>
    <submittedName>
        <fullName evidence="1">Uncharacterized protein</fullName>
    </submittedName>
</protein>
<dbReference type="HOGENOM" id="CLU_463143_0_0_1"/>
<evidence type="ECO:0000313" key="2">
    <source>
        <dbReference type="Proteomes" id="UP000053780"/>
    </source>
</evidence>
<proteinExistence type="predicted"/>
<dbReference type="VEuPathDB" id="MicrosporidiaDB:NAPIS_ORF01584"/>
<reference evidence="1 2" key="1">
    <citation type="journal article" date="2013" name="BMC Genomics">
        <title>Genome sequencing and comparative genomics of honey bee microsporidia, Nosema apis reveal novel insights into host-parasite interactions.</title>
        <authorList>
            <person name="Chen Yp."/>
            <person name="Pettis J.S."/>
            <person name="Zhao Y."/>
            <person name="Liu X."/>
            <person name="Tallon L.J."/>
            <person name="Sadzewicz L.D."/>
            <person name="Li R."/>
            <person name="Zheng H."/>
            <person name="Huang S."/>
            <person name="Zhang X."/>
            <person name="Hamilton M.C."/>
            <person name="Pernal S.F."/>
            <person name="Melathopoulos A.P."/>
            <person name="Yan X."/>
            <person name="Evans J.D."/>
        </authorList>
    </citation>
    <scope>NUCLEOTIDE SEQUENCE [LARGE SCALE GENOMIC DNA]</scope>
    <source>
        <strain evidence="1 2">BRL 01</strain>
    </source>
</reference>
<accession>T0L8G9</accession>
<dbReference type="EMBL" id="KE647226">
    <property type="protein sequence ID" value="EQB60844.1"/>
    <property type="molecule type" value="Genomic_DNA"/>
</dbReference>
<dbReference type="Proteomes" id="UP000053780">
    <property type="component" value="Unassembled WGS sequence"/>
</dbReference>
<name>T0L8G9_9MICR</name>
<dbReference type="AlphaFoldDB" id="T0L8G9"/>
<sequence>MKVAYNNNLSIQNNINLNKHLLTDTNEYLLQKQSNFDFISHKNNNAVKKKSYLKKYFFEDGYSIKYDLNEMYNKYKCYIIDNDVRAFWNIDNLKTNYLNLNFEEYYDHLKTEKINIISNNKILNDSNFIKHNIKYLLDSEVFIFLFKIIEQDLIDVLENAIEYKYEENKYLQNILSHLKLIKGYLLIVMSNTIWPHDVGLGQLQDTNIAAAIKRLKTVLWKMSNRARKSFSNLQIKVLLLDLLNSKEEDRIKCNSKKKQQKAFIDLADETNKIIQHNQSFKLYRKFFYGQFEGLKSMPIRGSDFRPITCIEPVWNNTSKENNNFHVSTSIDIKNDTGKKIKRRIDKYSKVGGQIKNKCEEDFNKICKNYIECNTEDSSTITKHAILVINYHILHTMKLNGQGMKTCYYTYITNLISRNTLRHNNFQISQIVSCLKNASARNHEMQDLKQHFSSCRIETYSVVQEGQCTYCRSYMNTVNNLTTKCDIFRCINFLLYNKYDFKKTKKVMSHFQDMNGTRILIDIKINYNKPDIFLEKLRKYDLLADELDIIYNSKTKFVYYVMTCINELRIMPFLETYNHSLMTSPEEEVS</sequence>
<keyword evidence="2" id="KW-1185">Reference proteome</keyword>
<organism evidence="1 2">
    <name type="scientific">Vairimorpha apis BRL 01</name>
    <dbReference type="NCBI Taxonomy" id="1037528"/>
    <lineage>
        <taxon>Eukaryota</taxon>
        <taxon>Fungi</taxon>
        <taxon>Fungi incertae sedis</taxon>
        <taxon>Microsporidia</taxon>
        <taxon>Nosematidae</taxon>
        <taxon>Vairimorpha</taxon>
    </lineage>
</organism>
<evidence type="ECO:0000313" key="1">
    <source>
        <dbReference type="EMBL" id="EQB60844.1"/>
    </source>
</evidence>